<feature type="compositionally biased region" description="Basic and acidic residues" evidence="1">
    <location>
        <begin position="66"/>
        <end position="82"/>
    </location>
</feature>
<name>A0A1M4MK16_9EURY</name>
<dbReference type="Proteomes" id="UP000184671">
    <property type="component" value="Unassembled WGS sequence"/>
</dbReference>
<dbReference type="STRING" id="118126.L21_1098"/>
<keyword evidence="2" id="KW-0472">Membrane</keyword>
<sequence>MILRDNLRRPLLFLITVGIGSVIIVFDAATEIIIAGTVLAGFLALVVTGALDLAELKPSRLRAALRERGKKKEQSDVPETAKPDAPAESPSSTSSRPFSGIALSNIPGMLGTFKASVMEAIAHARSPEDEKKSNIQKIDAMLDQAVEGAIPDQPITPAPPKAGGNSADPLASLADLDIDSLEGLDLDDEASDPGTAFDADQISLLSAEDAEAISDILKSHQDELDEFDLTTGIDLAGGADEPAGALPPVAMDVPELPGDDGMPDMSALSEELSALDALDLDELDLGEIEGEEEDEEIDAEEPIPEEEVIEEIAEEPKEDFDMVSFASGGAVEDDLITALKADAKKKEYVEDISLVRELKGEKFHAEELAGELEDILTAMRSQ</sequence>
<dbReference type="AlphaFoldDB" id="A0A1M4MK16"/>
<keyword evidence="2" id="KW-1133">Transmembrane helix</keyword>
<accession>A0A1M4MK16</accession>
<proteinExistence type="predicted"/>
<reference evidence="3 4" key="1">
    <citation type="submission" date="2016-08" db="EMBL/GenBank/DDBJ databases">
        <authorList>
            <person name="Seilhamer J.J."/>
        </authorList>
    </citation>
    <scope>NUCLEOTIDE SEQUENCE [LARGE SCALE GENOMIC DNA]</scope>
    <source>
        <strain evidence="3">L21-II-0</strain>
    </source>
</reference>
<feature type="compositionally biased region" description="Low complexity" evidence="1">
    <location>
        <begin position="83"/>
        <end position="98"/>
    </location>
</feature>
<keyword evidence="2" id="KW-0812">Transmembrane</keyword>
<gene>
    <name evidence="3" type="ORF">L21_1098</name>
</gene>
<evidence type="ECO:0000313" key="4">
    <source>
        <dbReference type="Proteomes" id="UP000184671"/>
    </source>
</evidence>
<protein>
    <submittedName>
        <fullName evidence="3">Uncharacterized protein</fullName>
    </submittedName>
</protein>
<feature type="region of interest" description="Disordered" evidence="1">
    <location>
        <begin position="150"/>
        <end position="170"/>
    </location>
</feature>
<dbReference type="EMBL" id="FMID01000025">
    <property type="protein sequence ID" value="SCL75206.1"/>
    <property type="molecule type" value="Genomic_DNA"/>
</dbReference>
<evidence type="ECO:0000256" key="1">
    <source>
        <dbReference type="SAM" id="MobiDB-lite"/>
    </source>
</evidence>
<feature type="transmembrane region" description="Helical" evidence="2">
    <location>
        <begin position="7"/>
        <end position="26"/>
    </location>
</feature>
<dbReference type="RefSeq" id="WP_256712425.1">
    <property type="nucleotide sequence ID" value="NZ_FMID01000025.1"/>
</dbReference>
<feature type="region of interest" description="Disordered" evidence="1">
    <location>
        <begin position="66"/>
        <end position="98"/>
    </location>
</feature>
<evidence type="ECO:0000256" key="2">
    <source>
        <dbReference type="SAM" id="Phobius"/>
    </source>
</evidence>
<evidence type="ECO:0000313" key="3">
    <source>
        <dbReference type="EMBL" id="SCL75206.1"/>
    </source>
</evidence>
<organism evidence="3 4">
    <name type="scientific">Methanoculleus chikugoensis</name>
    <dbReference type="NCBI Taxonomy" id="118126"/>
    <lineage>
        <taxon>Archaea</taxon>
        <taxon>Methanobacteriati</taxon>
        <taxon>Methanobacteriota</taxon>
        <taxon>Stenosarchaea group</taxon>
        <taxon>Methanomicrobia</taxon>
        <taxon>Methanomicrobiales</taxon>
        <taxon>Methanomicrobiaceae</taxon>
        <taxon>Methanoculleus</taxon>
    </lineage>
</organism>